<dbReference type="GO" id="GO:0016787">
    <property type="term" value="F:hydrolase activity"/>
    <property type="evidence" value="ECO:0007669"/>
    <property type="project" value="InterPro"/>
</dbReference>
<name>A0A5M9M5P3_9EURO</name>
<proteinExistence type="predicted"/>
<sequence>MSLLYRWFGPLYDAFLCPSLPFTIRWRLVALQPIVFLTNAVQTFRGAALFSKDHYTVIWIPLKRAPGHSVRAILYHPPEGGMQSKRRALHLNIHGGGFIGGLPEANAQFCRRVATETGAVVISTSHRYAPRYTFPAAHEDVQDVAEWLIQNAERLWGADPRLMSVSGFSAGGNLALGVAQWLAQSEFCVKASVTFYAPVDLRLPPWEKPKPANFPEKDPLAFILPLMDAYAGPEREKYRENPLLHPILADIESLPRNMLFVGAKIDILLHEQTVFVDRLEKEAAAINHRIKLSSNLPRGNLSDQALEMSAKQDWPMAAKESYYIDSMFFDCLHGWLEQEYTTDTIIKEVYKITKVLTVFMGKGNNSLVDRTFSLKLVTDKNPGDDKNAEKNSAKHIQSSLLAACLAVMLAVMLTTK</sequence>
<feature type="domain" description="Alpha/beta hydrolase fold-3" evidence="1">
    <location>
        <begin position="91"/>
        <end position="283"/>
    </location>
</feature>
<dbReference type="PANTHER" id="PTHR23024">
    <property type="entry name" value="ARYLACETAMIDE DEACETYLASE"/>
    <property type="match status" value="1"/>
</dbReference>
<reference evidence="2 3" key="1">
    <citation type="submission" date="2019-08" db="EMBL/GenBank/DDBJ databases">
        <title>The genome sequence of a newly discovered highly antifungal drug resistant Aspergillus species, Aspergillus tanneri NIH 1004.</title>
        <authorList>
            <person name="Mounaud S."/>
            <person name="Singh I."/>
            <person name="Joardar V."/>
            <person name="Pakala S."/>
            <person name="Pakala S."/>
            <person name="Venepally P."/>
            <person name="Chung J.K."/>
            <person name="Losada L."/>
            <person name="Nierman W.C."/>
        </authorList>
    </citation>
    <scope>NUCLEOTIDE SEQUENCE [LARGE SCALE GENOMIC DNA]</scope>
    <source>
        <strain evidence="2 3">NIH1004</strain>
    </source>
</reference>
<dbReference type="GeneID" id="54333682"/>
<dbReference type="AlphaFoldDB" id="A0A5M9M5P3"/>
<dbReference type="InterPro" id="IPR050466">
    <property type="entry name" value="Carboxylest/Gibb_receptor"/>
</dbReference>
<accession>A0A5M9M5P3</accession>
<dbReference type="OrthoDB" id="408631at2759"/>
<dbReference type="SUPFAM" id="SSF53474">
    <property type="entry name" value="alpha/beta-Hydrolases"/>
    <property type="match status" value="1"/>
</dbReference>
<dbReference type="Gene3D" id="3.40.50.1820">
    <property type="entry name" value="alpha/beta hydrolase"/>
    <property type="match status" value="1"/>
</dbReference>
<organism evidence="2 3">
    <name type="scientific">Aspergillus tanneri</name>
    <dbReference type="NCBI Taxonomy" id="1220188"/>
    <lineage>
        <taxon>Eukaryota</taxon>
        <taxon>Fungi</taxon>
        <taxon>Dikarya</taxon>
        <taxon>Ascomycota</taxon>
        <taxon>Pezizomycotina</taxon>
        <taxon>Eurotiomycetes</taxon>
        <taxon>Eurotiomycetidae</taxon>
        <taxon>Eurotiales</taxon>
        <taxon>Aspergillaceae</taxon>
        <taxon>Aspergillus</taxon>
        <taxon>Aspergillus subgen. Circumdati</taxon>
    </lineage>
</organism>
<evidence type="ECO:0000313" key="2">
    <source>
        <dbReference type="EMBL" id="KAA8642041.1"/>
    </source>
</evidence>
<evidence type="ECO:0000313" key="3">
    <source>
        <dbReference type="Proteomes" id="UP000324241"/>
    </source>
</evidence>
<dbReference type="EMBL" id="QUQM01000008">
    <property type="protein sequence ID" value="KAA8642041.1"/>
    <property type="molecule type" value="Genomic_DNA"/>
</dbReference>
<gene>
    <name evidence="2" type="ORF">ATNIH1004_010981</name>
</gene>
<dbReference type="PANTHER" id="PTHR23024:SF584">
    <property type="entry name" value="FAMILY PROTEIN, PUTATIVE (AFU_ORTHOLOGUE AFUA_3G14530)-RELATED"/>
    <property type="match status" value="1"/>
</dbReference>
<dbReference type="VEuPathDB" id="FungiDB:EYZ11_005570"/>
<protein>
    <recommendedName>
        <fullName evidence="1">Alpha/beta hydrolase fold-3 domain-containing protein</fullName>
    </recommendedName>
</protein>
<dbReference type="InterPro" id="IPR013094">
    <property type="entry name" value="AB_hydrolase_3"/>
</dbReference>
<dbReference type="RefSeq" id="XP_033421403.1">
    <property type="nucleotide sequence ID" value="XM_033575548.1"/>
</dbReference>
<evidence type="ECO:0000259" key="1">
    <source>
        <dbReference type="Pfam" id="PF07859"/>
    </source>
</evidence>
<dbReference type="Proteomes" id="UP000324241">
    <property type="component" value="Unassembled WGS sequence"/>
</dbReference>
<comment type="caution">
    <text evidence="2">The sequence shown here is derived from an EMBL/GenBank/DDBJ whole genome shotgun (WGS) entry which is preliminary data.</text>
</comment>
<dbReference type="InterPro" id="IPR029058">
    <property type="entry name" value="AB_hydrolase_fold"/>
</dbReference>
<dbReference type="Pfam" id="PF07859">
    <property type="entry name" value="Abhydrolase_3"/>
    <property type="match status" value="1"/>
</dbReference>